<dbReference type="Gene3D" id="3.20.20.70">
    <property type="entry name" value="Aldolase class I"/>
    <property type="match status" value="1"/>
</dbReference>
<feature type="domain" description="Radical SAM core" evidence="7">
    <location>
        <begin position="13"/>
        <end position="226"/>
    </location>
</feature>
<dbReference type="PANTHER" id="PTHR30352:SF13">
    <property type="entry name" value="GLYCYL-RADICAL ENZYME ACTIVATING ENZYME YJJW-RELATED"/>
    <property type="match status" value="1"/>
</dbReference>
<protein>
    <submittedName>
        <fullName evidence="8">Pyruvate formate lyase activating enzyme</fullName>
    </submittedName>
</protein>
<reference evidence="8 9" key="1">
    <citation type="submission" date="2016-10" db="EMBL/GenBank/DDBJ databases">
        <authorList>
            <person name="de Groot N.N."/>
        </authorList>
    </citation>
    <scope>NUCLEOTIDE SEQUENCE [LARGE SCALE GENOMIC DNA]</scope>
    <source>
        <strain evidence="8 9">AA1</strain>
    </source>
</reference>
<evidence type="ECO:0000256" key="2">
    <source>
        <dbReference type="ARBA" id="ARBA00022485"/>
    </source>
</evidence>
<dbReference type="GO" id="GO:0046872">
    <property type="term" value="F:metal ion binding"/>
    <property type="evidence" value="ECO:0007669"/>
    <property type="project" value="UniProtKB-KW"/>
</dbReference>
<dbReference type="GO" id="GO:0016829">
    <property type="term" value="F:lyase activity"/>
    <property type="evidence" value="ECO:0007669"/>
    <property type="project" value="UniProtKB-KW"/>
</dbReference>
<keyword evidence="5" id="KW-0408">Iron</keyword>
<accession>A0A1G5BW68</accession>
<keyword evidence="8" id="KW-0456">Lyase</keyword>
<dbReference type="PANTHER" id="PTHR30352">
    <property type="entry name" value="PYRUVATE FORMATE-LYASE-ACTIVATING ENZYME"/>
    <property type="match status" value="1"/>
</dbReference>
<keyword evidence="8" id="KW-0670">Pyruvate</keyword>
<dbReference type="CDD" id="cd01335">
    <property type="entry name" value="Radical_SAM"/>
    <property type="match status" value="1"/>
</dbReference>
<dbReference type="SFLD" id="SFLDG01094">
    <property type="entry name" value="Uncharacterised_Radical_SAM_Su"/>
    <property type="match status" value="1"/>
</dbReference>
<dbReference type="SFLD" id="SFLDS00029">
    <property type="entry name" value="Radical_SAM"/>
    <property type="match status" value="1"/>
</dbReference>
<evidence type="ECO:0000313" key="9">
    <source>
        <dbReference type="Proteomes" id="UP000198870"/>
    </source>
</evidence>
<keyword evidence="3" id="KW-0949">S-adenosyl-L-methionine</keyword>
<evidence type="ECO:0000256" key="5">
    <source>
        <dbReference type="ARBA" id="ARBA00023004"/>
    </source>
</evidence>
<dbReference type="AlphaFoldDB" id="A0A1G5BW68"/>
<dbReference type="InterPro" id="IPR007197">
    <property type="entry name" value="rSAM"/>
</dbReference>
<dbReference type="EMBL" id="FMUX01000002">
    <property type="protein sequence ID" value="SCX94220.1"/>
    <property type="molecule type" value="Genomic_DNA"/>
</dbReference>
<comment type="cofactor">
    <cofactor evidence="1">
        <name>[4Fe-4S] cluster</name>
        <dbReference type="ChEBI" id="CHEBI:49883"/>
    </cofactor>
</comment>
<dbReference type="InterPro" id="IPR013785">
    <property type="entry name" value="Aldolase_TIM"/>
</dbReference>
<evidence type="ECO:0000256" key="4">
    <source>
        <dbReference type="ARBA" id="ARBA00022723"/>
    </source>
</evidence>
<dbReference type="InterPro" id="IPR058240">
    <property type="entry name" value="rSAM_sf"/>
</dbReference>
<evidence type="ECO:0000256" key="6">
    <source>
        <dbReference type="ARBA" id="ARBA00023014"/>
    </source>
</evidence>
<dbReference type="STRING" id="419481.SAMN05216233_102222"/>
<dbReference type="Pfam" id="PF04055">
    <property type="entry name" value="Radical_SAM"/>
    <property type="match status" value="1"/>
</dbReference>
<name>A0A1G5BW68_9BACT</name>
<keyword evidence="9" id="KW-1185">Reference proteome</keyword>
<dbReference type="OrthoDB" id="9782387at2"/>
<evidence type="ECO:0000256" key="3">
    <source>
        <dbReference type="ARBA" id="ARBA00022691"/>
    </source>
</evidence>
<dbReference type="RefSeq" id="WP_092208605.1">
    <property type="nucleotide sequence ID" value="NZ_FMUX01000002.1"/>
</dbReference>
<evidence type="ECO:0000256" key="1">
    <source>
        <dbReference type="ARBA" id="ARBA00001966"/>
    </source>
</evidence>
<dbReference type="NCBIfam" id="TIGR02495">
    <property type="entry name" value="NrdG2"/>
    <property type="match status" value="1"/>
</dbReference>
<evidence type="ECO:0000259" key="7">
    <source>
        <dbReference type="PROSITE" id="PS51918"/>
    </source>
</evidence>
<keyword evidence="2" id="KW-0004">4Fe-4S</keyword>
<dbReference type="InterPro" id="IPR012840">
    <property type="entry name" value="NrdG2"/>
</dbReference>
<dbReference type="InterPro" id="IPR034457">
    <property type="entry name" value="Organic_radical-activating"/>
</dbReference>
<dbReference type="PROSITE" id="PS51918">
    <property type="entry name" value="RADICAL_SAM"/>
    <property type="match status" value="1"/>
</dbReference>
<organism evidence="8 9">
    <name type="scientific">Desulfoluna spongiiphila</name>
    <dbReference type="NCBI Taxonomy" id="419481"/>
    <lineage>
        <taxon>Bacteria</taxon>
        <taxon>Pseudomonadati</taxon>
        <taxon>Thermodesulfobacteriota</taxon>
        <taxon>Desulfobacteria</taxon>
        <taxon>Desulfobacterales</taxon>
        <taxon>Desulfolunaceae</taxon>
        <taxon>Desulfoluna</taxon>
    </lineage>
</organism>
<dbReference type="GO" id="GO:0051539">
    <property type="term" value="F:4 iron, 4 sulfur cluster binding"/>
    <property type="evidence" value="ECO:0007669"/>
    <property type="project" value="UniProtKB-KW"/>
</dbReference>
<evidence type="ECO:0000313" key="8">
    <source>
        <dbReference type="EMBL" id="SCX94220.1"/>
    </source>
</evidence>
<keyword evidence="4" id="KW-0479">Metal-binding</keyword>
<gene>
    <name evidence="8" type="ORF">SAMN05216233_102222</name>
</gene>
<keyword evidence="6" id="KW-0411">Iron-sulfur</keyword>
<dbReference type="Proteomes" id="UP000198870">
    <property type="component" value="Unassembled WGS sequence"/>
</dbReference>
<dbReference type="SUPFAM" id="SSF102114">
    <property type="entry name" value="Radical SAM enzymes"/>
    <property type="match status" value="1"/>
</dbReference>
<sequence>MIIGGLNKCSLIDYPGKIGAVVFTYGCNLTCPYCHNAGLVNEGGPETPYGVDEVLGFLKNRMGRLDAVVVSGGEPCLHSDLPEFIRKVKEMGFLVKLDTNGSRPAMLRSLMEQGLLDYVAMDIKADPAAYMPLLSRRPIEAELKESVSAILHSGLPHEFRTTCTSPFIDEAVLDTITGMIEGAELYALQEFNPKHTLNPDFFDVYEGISPELLERFKCVAEEKVRRCVLRMAS</sequence>
<proteinExistence type="predicted"/>